<keyword evidence="1" id="KW-0863">Zinc-finger</keyword>
<dbReference type="Gene3D" id="3.30.160.60">
    <property type="entry name" value="Classic Zinc Finger"/>
    <property type="match status" value="1"/>
</dbReference>
<proteinExistence type="predicted"/>
<dbReference type="GO" id="GO:0008270">
    <property type="term" value="F:zinc ion binding"/>
    <property type="evidence" value="ECO:0007669"/>
    <property type="project" value="UniProtKB-KW"/>
</dbReference>
<keyword evidence="1" id="KW-0862">Zinc</keyword>
<dbReference type="PROSITE" id="PS00028">
    <property type="entry name" value="ZINC_FINGER_C2H2_1"/>
    <property type="match status" value="2"/>
</dbReference>
<dbReference type="EMBL" id="JAIWYP010000005">
    <property type="protein sequence ID" value="KAH3827773.1"/>
    <property type="molecule type" value="Genomic_DNA"/>
</dbReference>
<feature type="domain" description="C2H2-type" evidence="2">
    <location>
        <begin position="52"/>
        <end position="79"/>
    </location>
</feature>
<evidence type="ECO:0000259" key="2">
    <source>
        <dbReference type="PROSITE" id="PS50157"/>
    </source>
</evidence>
<accession>A0A9D4H5E7</accession>
<dbReference type="InterPro" id="IPR036236">
    <property type="entry name" value="Znf_C2H2_sf"/>
</dbReference>
<keyword evidence="1" id="KW-0479">Metal-binding</keyword>
<reference evidence="3" key="2">
    <citation type="submission" date="2020-11" db="EMBL/GenBank/DDBJ databases">
        <authorList>
            <person name="McCartney M.A."/>
            <person name="Auch B."/>
            <person name="Kono T."/>
            <person name="Mallez S."/>
            <person name="Becker A."/>
            <person name="Gohl D.M."/>
            <person name="Silverstein K.A.T."/>
            <person name="Koren S."/>
            <person name="Bechman K.B."/>
            <person name="Herman A."/>
            <person name="Abrahante J.E."/>
            <person name="Garbe J."/>
        </authorList>
    </citation>
    <scope>NUCLEOTIDE SEQUENCE</scope>
    <source>
        <strain evidence="3">Duluth1</strain>
        <tissue evidence="3">Whole animal</tissue>
    </source>
</reference>
<name>A0A9D4H5E7_DREPO</name>
<dbReference type="SMART" id="SM00355">
    <property type="entry name" value="ZnF_C2H2"/>
    <property type="match status" value="2"/>
</dbReference>
<evidence type="ECO:0000313" key="3">
    <source>
        <dbReference type="EMBL" id="KAH3827773.1"/>
    </source>
</evidence>
<gene>
    <name evidence="3" type="ORF">DPMN_129715</name>
</gene>
<organism evidence="3 4">
    <name type="scientific">Dreissena polymorpha</name>
    <name type="common">Zebra mussel</name>
    <name type="synonym">Mytilus polymorpha</name>
    <dbReference type="NCBI Taxonomy" id="45954"/>
    <lineage>
        <taxon>Eukaryota</taxon>
        <taxon>Metazoa</taxon>
        <taxon>Spiralia</taxon>
        <taxon>Lophotrochozoa</taxon>
        <taxon>Mollusca</taxon>
        <taxon>Bivalvia</taxon>
        <taxon>Autobranchia</taxon>
        <taxon>Heteroconchia</taxon>
        <taxon>Euheterodonta</taxon>
        <taxon>Imparidentia</taxon>
        <taxon>Neoheterodontei</taxon>
        <taxon>Myida</taxon>
        <taxon>Dreissenoidea</taxon>
        <taxon>Dreissenidae</taxon>
        <taxon>Dreissena</taxon>
    </lineage>
</organism>
<protein>
    <recommendedName>
        <fullName evidence="2">C2H2-type domain-containing protein</fullName>
    </recommendedName>
</protein>
<sequence>MRLSTDGQSCSTWIEDRPAEEAVASNGDSTTKDLPTVVCTAVQTDDRGMDVHRCSVCDITFGNQAMLFVHKGCHCVANPLRCNVCGQTCQDEMNFFIHITMGHTAK</sequence>
<dbReference type="InterPro" id="IPR013087">
    <property type="entry name" value="Znf_C2H2_type"/>
</dbReference>
<dbReference type="PROSITE" id="PS50157">
    <property type="entry name" value="ZINC_FINGER_C2H2_2"/>
    <property type="match status" value="1"/>
</dbReference>
<evidence type="ECO:0000313" key="4">
    <source>
        <dbReference type="Proteomes" id="UP000828390"/>
    </source>
</evidence>
<comment type="caution">
    <text evidence="3">The sequence shown here is derived from an EMBL/GenBank/DDBJ whole genome shotgun (WGS) entry which is preliminary data.</text>
</comment>
<dbReference type="AlphaFoldDB" id="A0A9D4H5E7"/>
<dbReference type="Pfam" id="PF12874">
    <property type="entry name" value="zf-met"/>
    <property type="match status" value="1"/>
</dbReference>
<reference evidence="3" key="1">
    <citation type="journal article" date="2019" name="bioRxiv">
        <title>The Genome of the Zebra Mussel, Dreissena polymorpha: A Resource for Invasive Species Research.</title>
        <authorList>
            <person name="McCartney M.A."/>
            <person name="Auch B."/>
            <person name="Kono T."/>
            <person name="Mallez S."/>
            <person name="Zhang Y."/>
            <person name="Obille A."/>
            <person name="Becker A."/>
            <person name="Abrahante J.E."/>
            <person name="Garbe J."/>
            <person name="Badalamenti J.P."/>
            <person name="Herman A."/>
            <person name="Mangelson H."/>
            <person name="Liachko I."/>
            <person name="Sullivan S."/>
            <person name="Sone E.D."/>
            <person name="Koren S."/>
            <person name="Silverstein K.A.T."/>
            <person name="Beckman K.B."/>
            <person name="Gohl D.M."/>
        </authorList>
    </citation>
    <scope>NUCLEOTIDE SEQUENCE</scope>
    <source>
        <strain evidence="3">Duluth1</strain>
        <tissue evidence="3">Whole animal</tissue>
    </source>
</reference>
<keyword evidence="4" id="KW-1185">Reference proteome</keyword>
<evidence type="ECO:0000256" key="1">
    <source>
        <dbReference type="PROSITE-ProRule" id="PRU00042"/>
    </source>
</evidence>
<dbReference type="SUPFAM" id="SSF57667">
    <property type="entry name" value="beta-beta-alpha zinc fingers"/>
    <property type="match status" value="1"/>
</dbReference>
<dbReference type="Proteomes" id="UP000828390">
    <property type="component" value="Unassembled WGS sequence"/>
</dbReference>